<evidence type="ECO:0000256" key="1">
    <source>
        <dbReference type="ARBA" id="ARBA00038211"/>
    </source>
</evidence>
<dbReference type="PANTHER" id="PTHR22603:SF93">
    <property type="entry name" value="RE24176P"/>
    <property type="match status" value="1"/>
</dbReference>
<gene>
    <name evidence="2" type="ORF">ECRASSUSDP1_LOCUS12679</name>
</gene>
<keyword evidence="3" id="KW-1185">Reference proteome</keyword>
<dbReference type="Pfam" id="PF01633">
    <property type="entry name" value="Choline_kinase"/>
    <property type="match status" value="1"/>
</dbReference>
<dbReference type="SUPFAM" id="SSF56112">
    <property type="entry name" value="Protein kinase-like (PK-like)"/>
    <property type="match status" value="1"/>
</dbReference>
<dbReference type="GO" id="GO:0006646">
    <property type="term" value="P:phosphatidylethanolamine biosynthetic process"/>
    <property type="evidence" value="ECO:0007669"/>
    <property type="project" value="TreeGrafter"/>
</dbReference>
<dbReference type="EMBL" id="CAMPGE010012588">
    <property type="protein sequence ID" value="CAI2371357.1"/>
    <property type="molecule type" value="Genomic_DNA"/>
</dbReference>
<dbReference type="InterPro" id="IPR011009">
    <property type="entry name" value="Kinase-like_dom_sf"/>
</dbReference>
<evidence type="ECO:0008006" key="4">
    <source>
        <dbReference type="Google" id="ProtNLM"/>
    </source>
</evidence>
<dbReference type="AlphaFoldDB" id="A0AAD1UMB2"/>
<dbReference type="Gene3D" id="3.90.1200.10">
    <property type="match status" value="1"/>
</dbReference>
<evidence type="ECO:0000313" key="2">
    <source>
        <dbReference type="EMBL" id="CAI2371357.1"/>
    </source>
</evidence>
<dbReference type="PANTHER" id="PTHR22603">
    <property type="entry name" value="CHOLINE/ETHANOALAMINE KINASE"/>
    <property type="match status" value="1"/>
</dbReference>
<organism evidence="2 3">
    <name type="scientific">Euplotes crassus</name>
    <dbReference type="NCBI Taxonomy" id="5936"/>
    <lineage>
        <taxon>Eukaryota</taxon>
        <taxon>Sar</taxon>
        <taxon>Alveolata</taxon>
        <taxon>Ciliophora</taxon>
        <taxon>Intramacronucleata</taxon>
        <taxon>Spirotrichea</taxon>
        <taxon>Hypotrichia</taxon>
        <taxon>Euplotida</taxon>
        <taxon>Euplotidae</taxon>
        <taxon>Moneuplotes</taxon>
    </lineage>
</organism>
<reference evidence="2" key="1">
    <citation type="submission" date="2023-07" db="EMBL/GenBank/DDBJ databases">
        <authorList>
            <consortium name="AG Swart"/>
            <person name="Singh M."/>
            <person name="Singh A."/>
            <person name="Seah K."/>
            <person name="Emmerich C."/>
        </authorList>
    </citation>
    <scope>NUCLEOTIDE SEQUENCE</scope>
    <source>
        <strain evidence="2">DP1</strain>
    </source>
</reference>
<sequence length="397" mass="46948">MDQKDITDLKDMHLEKYIPIIGTHLSGWKDVKTEEDAIIFRLSGLSNITCMVKAKSKSVSPRYVIFRVFDNELCSNELESAVFDCLSDQGLGPVCYFQNSHYRIEQSYDARPITIFEMRNPVLLKKIIEKTFKLNYNQKLKQTLIDLQENHGHTQVETLINDWLPKVTAKYDHYYSLLTVDQYKEDLEWFKKEYLRDDVVEYLKGITYGLIEEGPPEDSLKNYVVCHNDIQECNILSMRHHSSDLAIIDYEYASLGNREFDLANTFCEMIEDNAYPYFPYIALYLENCPTQEEFEEYSKYYLELYHETFGAPEETKEEYVARELPQFLENLYCCMVFDGYFWGIWSILMIEEDKINDKIFNFSLGVLRMKITHHLLTLDFVKEAVDNKIRKYKASQE</sequence>
<accession>A0AAD1UMB2</accession>
<comment type="caution">
    <text evidence="2">The sequence shown here is derived from an EMBL/GenBank/DDBJ whole genome shotgun (WGS) entry which is preliminary data.</text>
</comment>
<name>A0AAD1UMB2_EUPCR</name>
<proteinExistence type="inferred from homology"/>
<dbReference type="GO" id="GO:0004305">
    <property type="term" value="F:ethanolamine kinase activity"/>
    <property type="evidence" value="ECO:0007669"/>
    <property type="project" value="TreeGrafter"/>
</dbReference>
<comment type="similarity">
    <text evidence="1">Belongs to the choline/ethanolamine kinase family.</text>
</comment>
<dbReference type="Gene3D" id="3.30.200.20">
    <property type="entry name" value="Phosphorylase Kinase, domain 1"/>
    <property type="match status" value="1"/>
</dbReference>
<evidence type="ECO:0000313" key="3">
    <source>
        <dbReference type="Proteomes" id="UP001295684"/>
    </source>
</evidence>
<dbReference type="Proteomes" id="UP001295684">
    <property type="component" value="Unassembled WGS sequence"/>
</dbReference>
<dbReference type="GO" id="GO:0005737">
    <property type="term" value="C:cytoplasm"/>
    <property type="evidence" value="ECO:0007669"/>
    <property type="project" value="TreeGrafter"/>
</dbReference>
<dbReference type="GO" id="GO:0004103">
    <property type="term" value="F:choline kinase activity"/>
    <property type="evidence" value="ECO:0007669"/>
    <property type="project" value="TreeGrafter"/>
</dbReference>
<protein>
    <recommendedName>
        <fullName evidence="4">Choline/ethanolamine kinase</fullName>
    </recommendedName>
</protein>